<dbReference type="OrthoDB" id="239060at2157"/>
<keyword evidence="1" id="KW-0472">Membrane</keyword>
<organism evidence="3 4">
    <name type="scientific">Halosimplex litoreum</name>
    <dbReference type="NCBI Taxonomy" id="1198301"/>
    <lineage>
        <taxon>Archaea</taxon>
        <taxon>Methanobacteriati</taxon>
        <taxon>Methanobacteriota</taxon>
        <taxon>Stenosarchaea group</taxon>
        <taxon>Halobacteria</taxon>
        <taxon>Halobacteriales</taxon>
        <taxon>Haloarculaceae</taxon>
        <taxon>Halosimplex</taxon>
    </lineage>
</organism>
<dbReference type="NCBIfam" id="NF033537">
    <property type="entry name" value="lasso_biosyn_B2"/>
    <property type="match status" value="1"/>
</dbReference>
<proteinExistence type="predicted"/>
<evidence type="ECO:0000259" key="2">
    <source>
        <dbReference type="Pfam" id="PF13471"/>
    </source>
</evidence>
<feature type="transmembrane region" description="Helical" evidence="1">
    <location>
        <begin position="16"/>
        <end position="37"/>
    </location>
</feature>
<dbReference type="Pfam" id="PF13471">
    <property type="entry name" value="Transglut_core3"/>
    <property type="match status" value="1"/>
</dbReference>
<dbReference type="RefSeq" id="WP_198063132.1">
    <property type="nucleotide sequence ID" value="NZ_CP065856.1"/>
</dbReference>
<dbReference type="GeneID" id="96090756"/>
<sequence length="148" mass="15852">MDRVKRFVSAPPGDKLRLAVASGLLVAIWGGLVVVSFDRLRSVLAGTGDVGSLVVPGTPTAGQVVAAVDVADSWVPGTRTCLVRSLTAEVLLRTYGHSFEHRIGVDRDSSDSVRAHSWIEFEGEVLIGDVDNLEEYEPLPPISTGNER</sequence>
<reference evidence="3 4" key="1">
    <citation type="submission" date="2020-12" db="EMBL/GenBank/DDBJ databases">
        <title>Halosimplex halophilum sp. nov. and Halosimplex salinum sp. nov., two new members of the genus Halosimplex.</title>
        <authorList>
            <person name="Cui H.L."/>
        </authorList>
    </citation>
    <scope>NUCLEOTIDE SEQUENCE [LARGE SCALE GENOMIC DNA]</scope>
    <source>
        <strain evidence="3 4">YGH94</strain>
    </source>
</reference>
<gene>
    <name evidence="3" type="ORF">I7X12_07025</name>
</gene>
<keyword evidence="1" id="KW-0812">Transmembrane</keyword>
<dbReference type="InterPro" id="IPR032708">
    <property type="entry name" value="McjB_C"/>
</dbReference>
<feature type="domain" description="Microcin J25-processing protein McjB C-terminal" evidence="2">
    <location>
        <begin position="36"/>
        <end position="139"/>
    </location>
</feature>
<accession>A0A7T3KWP4</accession>
<name>A0A7T3KWP4_9EURY</name>
<evidence type="ECO:0000313" key="3">
    <source>
        <dbReference type="EMBL" id="QPV64359.1"/>
    </source>
</evidence>
<protein>
    <submittedName>
        <fullName evidence="3">Lasso peptide biosynthesis B2 protein</fullName>
    </submittedName>
</protein>
<dbReference type="KEGG" id="hlt:I7X12_07025"/>
<evidence type="ECO:0000313" key="4">
    <source>
        <dbReference type="Proteomes" id="UP000595001"/>
    </source>
</evidence>
<keyword evidence="1" id="KW-1133">Transmembrane helix</keyword>
<dbReference type="EMBL" id="CP065856">
    <property type="protein sequence ID" value="QPV64359.1"/>
    <property type="molecule type" value="Genomic_DNA"/>
</dbReference>
<dbReference type="AlphaFoldDB" id="A0A7T3KWP4"/>
<keyword evidence="4" id="KW-1185">Reference proteome</keyword>
<evidence type="ECO:0000256" key="1">
    <source>
        <dbReference type="SAM" id="Phobius"/>
    </source>
</evidence>
<dbReference type="InterPro" id="IPR053521">
    <property type="entry name" value="McjB-like"/>
</dbReference>
<dbReference type="Proteomes" id="UP000595001">
    <property type="component" value="Chromosome"/>
</dbReference>